<accession>A0AA35Y5J7</accession>
<dbReference type="EMBL" id="OX465086">
    <property type="protein sequence ID" value="CAI9265920.1"/>
    <property type="molecule type" value="Genomic_DNA"/>
</dbReference>
<evidence type="ECO:0000313" key="7">
    <source>
        <dbReference type="Proteomes" id="UP001177003"/>
    </source>
</evidence>
<organism evidence="5 7">
    <name type="scientific">Lactuca saligna</name>
    <name type="common">Willowleaf lettuce</name>
    <dbReference type="NCBI Taxonomy" id="75948"/>
    <lineage>
        <taxon>Eukaryota</taxon>
        <taxon>Viridiplantae</taxon>
        <taxon>Streptophyta</taxon>
        <taxon>Embryophyta</taxon>
        <taxon>Tracheophyta</taxon>
        <taxon>Spermatophyta</taxon>
        <taxon>Magnoliopsida</taxon>
        <taxon>eudicotyledons</taxon>
        <taxon>Gunneridae</taxon>
        <taxon>Pentapetalae</taxon>
        <taxon>asterids</taxon>
        <taxon>campanulids</taxon>
        <taxon>Asterales</taxon>
        <taxon>Asteraceae</taxon>
        <taxon>Cichorioideae</taxon>
        <taxon>Cichorieae</taxon>
        <taxon>Lactucinae</taxon>
        <taxon>Lactuca</taxon>
    </lineage>
</organism>
<keyword evidence="7" id="KW-1185">Reference proteome</keyword>
<dbReference type="EMBL" id="OX465086">
    <property type="protein sequence ID" value="CAI9261925.1"/>
    <property type="molecule type" value="Genomic_DNA"/>
</dbReference>
<evidence type="ECO:0000313" key="2">
    <source>
        <dbReference type="EMBL" id="CAI9261925.1"/>
    </source>
</evidence>
<evidence type="ECO:0000313" key="1">
    <source>
        <dbReference type="EMBL" id="CAI9261148.1"/>
    </source>
</evidence>
<reference evidence="5" key="1">
    <citation type="submission" date="2023-04" db="EMBL/GenBank/DDBJ databases">
        <authorList>
            <person name="Vijverberg K."/>
            <person name="Xiong W."/>
            <person name="Schranz E."/>
        </authorList>
    </citation>
    <scope>NUCLEOTIDE SEQUENCE</scope>
</reference>
<protein>
    <submittedName>
        <fullName evidence="5">Uncharacterized protein</fullName>
    </submittedName>
</protein>
<gene>
    <name evidence="1" type="ORF">LSALG_LOCUS1949</name>
    <name evidence="2" type="ORF">LSALG_LOCUS2694</name>
    <name evidence="3" type="ORF">LSALG_LOCUS3215</name>
    <name evidence="4" type="ORF">LSALG_LOCUS3782</name>
    <name evidence="5" type="ORF">LSALG_LOCUS6501</name>
    <name evidence="6" type="ORF">LSALG_LOCUS6739</name>
</gene>
<proteinExistence type="predicted"/>
<evidence type="ECO:0000313" key="6">
    <source>
        <dbReference type="EMBL" id="CAI9266169.1"/>
    </source>
</evidence>
<dbReference type="EMBL" id="OX465086">
    <property type="protein sequence ID" value="CAI9266169.1"/>
    <property type="molecule type" value="Genomic_DNA"/>
</dbReference>
<dbReference type="EMBL" id="OX465086">
    <property type="protein sequence ID" value="CAI9261148.1"/>
    <property type="molecule type" value="Genomic_DNA"/>
</dbReference>
<evidence type="ECO:0000313" key="5">
    <source>
        <dbReference type="EMBL" id="CAI9265920.1"/>
    </source>
</evidence>
<dbReference type="EMBL" id="OX465086">
    <property type="protein sequence ID" value="CAI9262477.1"/>
    <property type="molecule type" value="Genomic_DNA"/>
</dbReference>
<evidence type="ECO:0000313" key="3">
    <source>
        <dbReference type="EMBL" id="CAI9262477.1"/>
    </source>
</evidence>
<dbReference type="Proteomes" id="UP001177003">
    <property type="component" value="Chromosome 0"/>
</dbReference>
<evidence type="ECO:0000313" key="4">
    <source>
        <dbReference type="EMBL" id="CAI9263080.1"/>
    </source>
</evidence>
<sequence length="290" mass="31868">MSEGYESCSKVLERRFEDARPTGEEGRKASSTPGIALNGHVAVGGNSSFYLILWSGKSAGNPNRISNRNRYKQPISYPFRRTSSSPSLLSLPAELVGVPLPRSSVIPFPREPVALMLVSIGRSLLLRRFLVFSPVVSNVVTGTLPNPSILGLVASERAALPTARIHPFPMRAISPLLSFEYWPSRITARFESLIARAFYFIRTASPLLSSSPLSISFRYLSDEAQSLSMKILLSKSALFKLSNIDRRSTSISLLSHLSSLGIVLSTGYLSVQCQFKLPSGWSKKRYAQAQ</sequence>
<dbReference type="AlphaFoldDB" id="A0AA35Y5J7"/>
<name>A0AA35Y5J7_LACSI</name>
<dbReference type="EMBL" id="OX465086">
    <property type="protein sequence ID" value="CAI9263080.1"/>
    <property type="molecule type" value="Genomic_DNA"/>
</dbReference>